<reference evidence="7" key="1">
    <citation type="journal article" date="2021" name="Nat. Commun.">
        <title>Genetic determinants of endophytism in the Arabidopsis root mycobiome.</title>
        <authorList>
            <person name="Mesny F."/>
            <person name="Miyauchi S."/>
            <person name="Thiergart T."/>
            <person name="Pickel B."/>
            <person name="Atanasova L."/>
            <person name="Karlsson M."/>
            <person name="Huettel B."/>
            <person name="Barry K.W."/>
            <person name="Haridas S."/>
            <person name="Chen C."/>
            <person name="Bauer D."/>
            <person name="Andreopoulos W."/>
            <person name="Pangilinan J."/>
            <person name="LaButti K."/>
            <person name="Riley R."/>
            <person name="Lipzen A."/>
            <person name="Clum A."/>
            <person name="Drula E."/>
            <person name="Henrissat B."/>
            <person name="Kohler A."/>
            <person name="Grigoriev I.V."/>
            <person name="Martin F.M."/>
            <person name="Hacquard S."/>
        </authorList>
    </citation>
    <scope>NUCLEOTIDE SEQUENCE</scope>
    <source>
        <strain evidence="7">MPI-CAGE-AT-0147</strain>
    </source>
</reference>
<feature type="transmembrane region" description="Helical" evidence="6">
    <location>
        <begin position="406"/>
        <end position="425"/>
    </location>
</feature>
<comment type="caution">
    <text evidence="7">The sequence shown here is derived from an EMBL/GenBank/DDBJ whole genome shotgun (WGS) entry which is preliminary data.</text>
</comment>
<sequence>MICLSKADEYVFRHLSWNQSPSPLAAAQTTCQDLNGIANLREHVDADQDDGGGCSSGRSLGTGDEQNNLGIQPPEPSPGKLADAGRLSCSAGLSPYLKTVGGGDDHDRLSRGTPPSCLSHVWSWAAWVLSVFIVSSLLSAWNSPSGDIASLTPVHQSLPEVHASSIIKRSSSISKRASTCASGGVDKNEYNLGLHVAALFIILFISSLACAFPILAVRFPGLRIPNRFFFAVRHFGTGVLIATAFVHLLPTAFISLGDQCLGDFWTSDYPAIPGAIALAAIFFVTIIEMVFHPSRHITPPPIVSSSANTTQGLGDNAPHSHGGCMGNVGMLPLRDMGPLRGRASSIGQGLTLMNSREVTSGNETSGQEDNRQSRRKQSFEETSIESAHAVNLSPEQKQRRELLQCVLLELGILFHSVFIGMALSVSTGNEFIILLIAIVFHQTFEGLALGSRIAGIKWRERALQPWFMALAYGCTTPIGQALGLATHTLYSPGSEVGLIMVGVMNAISAGLLTFASLVELLSEDFLSDESWRFLRGKKRVCACILVFFGAFFMSLVGAWA</sequence>
<dbReference type="Proteomes" id="UP000738349">
    <property type="component" value="Unassembled WGS sequence"/>
</dbReference>
<feature type="transmembrane region" description="Helical" evidence="6">
    <location>
        <begin position="228"/>
        <end position="249"/>
    </location>
</feature>
<feature type="transmembrane region" description="Helical" evidence="6">
    <location>
        <begin position="466"/>
        <end position="490"/>
    </location>
</feature>
<comment type="subcellular location">
    <subcellularLocation>
        <location evidence="1">Membrane</location>
        <topology evidence="1">Multi-pass membrane protein</topology>
    </subcellularLocation>
</comment>
<keyword evidence="4 6" id="KW-0472">Membrane</keyword>
<dbReference type="AlphaFoldDB" id="A0A9P9JDX2"/>
<gene>
    <name evidence="7" type="ORF">EDB81DRAFT_787398</name>
</gene>
<evidence type="ECO:0000313" key="7">
    <source>
        <dbReference type="EMBL" id="KAH7156559.1"/>
    </source>
</evidence>
<feature type="transmembrane region" description="Helical" evidence="6">
    <location>
        <begin position="269"/>
        <end position="291"/>
    </location>
</feature>
<evidence type="ECO:0000256" key="3">
    <source>
        <dbReference type="ARBA" id="ARBA00022989"/>
    </source>
</evidence>
<dbReference type="InterPro" id="IPR003689">
    <property type="entry name" value="ZIP"/>
</dbReference>
<protein>
    <submittedName>
        <fullName evidence="7">ZIP zinc transporter-domain-containing protein</fullName>
    </submittedName>
</protein>
<dbReference type="GO" id="GO:0005886">
    <property type="term" value="C:plasma membrane"/>
    <property type="evidence" value="ECO:0007669"/>
    <property type="project" value="TreeGrafter"/>
</dbReference>
<evidence type="ECO:0000256" key="4">
    <source>
        <dbReference type="ARBA" id="ARBA00023136"/>
    </source>
</evidence>
<dbReference type="PANTHER" id="PTHR11040">
    <property type="entry name" value="ZINC/IRON TRANSPORTER"/>
    <property type="match status" value="1"/>
</dbReference>
<organism evidence="7 8">
    <name type="scientific">Dactylonectria macrodidyma</name>
    <dbReference type="NCBI Taxonomy" id="307937"/>
    <lineage>
        <taxon>Eukaryota</taxon>
        <taxon>Fungi</taxon>
        <taxon>Dikarya</taxon>
        <taxon>Ascomycota</taxon>
        <taxon>Pezizomycotina</taxon>
        <taxon>Sordariomycetes</taxon>
        <taxon>Hypocreomycetidae</taxon>
        <taxon>Hypocreales</taxon>
        <taxon>Nectriaceae</taxon>
        <taxon>Dactylonectria</taxon>
    </lineage>
</organism>
<proteinExistence type="predicted"/>
<keyword evidence="2 6" id="KW-0812">Transmembrane</keyword>
<evidence type="ECO:0000256" key="1">
    <source>
        <dbReference type="ARBA" id="ARBA00004141"/>
    </source>
</evidence>
<feature type="transmembrane region" description="Helical" evidence="6">
    <location>
        <begin position="121"/>
        <end position="141"/>
    </location>
</feature>
<dbReference type="EMBL" id="JAGMUV010000005">
    <property type="protein sequence ID" value="KAH7156559.1"/>
    <property type="molecule type" value="Genomic_DNA"/>
</dbReference>
<feature type="transmembrane region" description="Helical" evidence="6">
    <location>
        <begin position="431"/>
        <end position="454"/>
    </location>
</feature>
<dbReference type="OrthoDB" id="448280at2759"/>
<evidence type="ECO:0000313" key="8">
    <source>
        <dbReference type="Proteomes" id="UP000738349"/>
    </source>
</evidence>
<name>A0A9P9JDX2_9HYPO</name>
<dbReference type="PANTHER" id="PTHR11040:SF55">
    <property type="entry name" value="MEMBRANE ZINC ION TRANSPORTER, PUTATIVE (AFU_ORTHOLOGUE AFUA_6G00470)-RELATED"/>
    <property type="match status" value="1"/>
</dbReference>
<evidence type="ECO:0000256" key="6">
    <source>
        <dbReference type="SAM" id="Phobius"/>
    </source>
</evidence>
<keyword evidence="3 6" id="KW-1133">Transmembrane helix</keyword>
<evidence type="ECO:0000256" key="2">
    <source>
        <dbReference type="ARBA" id="ARBA00022692"/>
    </source>
</evidence>
<dbReference type="GO" id="GO:0005385">
    <property type="term" value="F:zinc ion transmembrane transporter activity"/>
    <property type="evidence" value="ECO:0007669"/>
    <property type="project" value="TreeGrafter"/>
</dbReference>
<feature type="transmembrane region" description="Helical" evidence="6">
    <location>
        <begin position="192"/>
        <end position="216"/>
    </location>
</feature>
<feature type="region of interest" description="Disordered" evidence="5">
    <location>
        <begin position="354"/>
        <end position="391"/>
    </location>
</feature>
<feature type="compositionally biased region" description="Polar residues" evidence="5">
    <location>
        <begin position="354"/>
        <end position="367"/>
    </location>
</feature>
<feature type="region of interest" description="Disordered" evidence="5">
    <location>
        <begin position="45"/>
        <end position="84"/>
    </location>
</feature>
<feature type="transmembrane region" description="Helical" evidence="6">
    <location>
        <begin position="496"/>
        <end position="518"/>
    </location>
</feature>
<evidence type="ECO:0000256" key="5">
    <source>
        <dbReference type="SAM" id="MobiDB-lite"/>
    </source>
</evidence>
<feature type="transmembrane region" description="Helical" evidence="6">
    <location>
        <begin position="539"/>
        <end position="559"/>
    </location>
</feature>
<accession>A0A9P9JDX2</accession>
<dbReference type="Pfam" id="PF02535">
    <property type="entry name" value="Zip"/>
    <property type="match status" value="1"/>
</dbReference>
<keyword evidence="8" id="KW-1185">Reference proteome</keyword>
<feature type="compositionally biased region" description="Polar residues" evidence="5">
    <location>
        <begin position="56"/>
        <end position="70"/>
    </location>
</feature>